<accession>A0AAW2HKS4</accession>
<name>A0AAW2HKS4_9NEOP</name>
<comment type="caution">
    <text evidence="7">The sequence shown here is derived from an EMBL/GenBank/DDBJ whole genome shotgun (WGS) entry which is preliminary data.</text>
</comment>
<evidence type="ECO:0000256" key="5">
    <source>
        <dbReference type="ARBA" id="ARBA00023136"/>
    </source>
</evidence>
<evidence type="ECO:0000256" key="1">
    <source>
        <dbReference type="ARBA" id="ARBA00004141"/>
    </source>
</evidence>
<keyword evidence="3 6" id="KW-0812">Transmembrane</keyword>
<evidence type="ECO:0000256" key="3">
    <source>
        <dbReference type="ARBA" id="ARBA00022692"/>
    </source>
</evidence>
<feature type="transmembrane region" description="Helical" evidence="6">
    <location>
        <begin position="35"/>
        <end position="55"/>
    </location>
</feature>
<dbReference type="EMBL" id="JARGDH010000004">
    <property type="protein sequence ID" value="KAL0270560.1"/>
    <property type="molecule type" value="Genomic_DNA"/>
</dbReference>
<keyword evidence="4 6" id="KW-1133">Transmembrane helix</keyword>
<dbReference type="Pfam" id="PF10190">
    <property type="entry name" value="Tmemb_170"/>
    <property type="match status" value="1"/>
</dbReference>
<keyword evidence="5 6" id="KW-0472">Membrane</keyword>
<evidence type="ECO:0000256" key="2">
    <source>
        <dbReference type="ARBA" id="ARBA00006325"/>
    </source>
</evidence>
<dbReference type="GO" id="GO:0016020">
    <property type="term" value="C:membrane"/>
    <property type="evidence" value="ECO:0007669"/>
    <property type="project" value="UniProtKB-SubCell"/>
</dbReference>
<organism evidence="7">
    <name type="scientific">Menopon gallinae</name>
    <name type="common">poultry shaft louse</name>
    <dbReference type="NCBI Taxonomy" id="328185"/>
    <lineage>
        <taxon>Eukaryota</taxon>
        <taxon>Metazoa</taxon>
        <taxon>Ecdysozoa</taxon>
        <taxon>Arthropoda</taxon>
        <taxon>Hexapoda</taxon>
        <taxon>Insecta</taxon>
        <taxon>Pterygota</taxon>
        <taxon>Neoptera</taxon>
        <taxon>Paraneoptera</taxon>
        <taxon>Psocodea</taxon>
        <taxon>Troctomorpha</taxon>
        <taxon>Phthiraptera</taxon>
        <taxon>Amblycera</taxon>
        <taxon>Menoponidae</taxon>
        <taxon>Menopon</taxon>
    </lineage>
</organism>
<evidence type="ECO:0000313" key="7">
    <source>
        <dbReference type="EMBL" id="KAL0270560.1"/>
    </source>
</evidence>
<feature type="transmembrane region" description="Helical" evidence="6">
    <location>
        <begin position="106"/>
        <end position="127"/>
    </location>
</feature>
<dbReference type="AlphaFoldDB" id="A0AAW2HKS4"/>
<evidence type="ECO:0008006" key="8">
    <source>
        <dbReference type="Google" id="ProtNLM"/>
    </source>
</evidence>
<evidence type="ECO:0000256" key="4">
    <source>
        <dbReference type="ARBA" id="ARBA00022989"/>
    </source>
</evidence>
<comment type="subcellular location">
    <subcellularLocation>
        <location evidence="1">Membrane</location>
        <topology evidence="1">Multi-pass membrane protein</topology>
    </subcellularLocation>
</comment>
<protein>
    <recommendedName>
        <fullName evidence="8">Transmembrane protein 170A</fullName>
    </recommendedName>
</protein>
<dbReference type="EMBL" id="JARGDH010000004">
    <property type="protein sequence ID" value="KAL0270559.1"/>
    <property type="molecule type" value="Genomic_DNA"/>
</dbReference>
<feature type="transmembrane region" description="Helical" evidence="6">
    <location>
        <begin position="67"/>
        <end position="94"/>
    </location>
</feature>
<sequence length="129" mass="14243">MSYYSSPGRSHDSDQATCLFPSCPLQKFAEMWYQVFLWALFSSLFVHVVAAVIAFGTLRKHKFGKFFPIFIIVMGIITPATCGAVSSAAIALVYRSANLQMTSLHAMFWGTGQTVTTICVSFTRILATL</sequence>
<evidence type="ECO:0000256" key="6">
    <source>
        <dbReference type="SAM" id="Phobius"/>
    </source>
</evidence>
<reference evidence="7" key="1">
    <citation type="journal article" date="2024" name="Gigascience">
        <title>Chromosome-level genome of the poultry shaft louse Menopon gallinae provides insight into the host-switching and adaptive evolution of parasitic lice.</title>
        <authorList>
            <person name="Xu Y."/>
            <person name="Ma L."/>
            <person name="Liu S."/>
            <person name="Liang Y."/>
            <person name="Liu Q."/>
            <person name="He Z."/>
            <person name="Tian L."/>
            <person name="Duan Y."/>
            <person name="Cai W."/>
            <person name="Li H."/>
            <person name="Song F."/>
        </authorList>
    </citation>
    <scope>NUCLEOTIDE SEQUENCE</scope>
    <source>
        <strain evidence="7">Cailab_2023a</strain>
    </source>
</reference>
<dbReference type="InterPro" id="IPR019334">
    <property type="entry name" value="TMEM170A/B/YPR153W-like"/>
</dbReference>
<proteinExistence type="inferred from homology"/>
<dbReference type="PANTHER" id="PTHR22779:SF6">
    <property type="entry name" value="SD17342P"/>
    <property type="match status" value="1"/>
</dbReference>
<gene>
    <name evidence="7" type="ORF">PYX00_007931</name>
</gene>
<comment type="similarity">
    <text evidence="2">Belongs to the TMEM170 family.</text>
</comment>
<dbReference type="PANTHER" id="PTHR22779">
    <property type="entry name" value="SD17342P"/>
    <property type="match status" value="1"/>
</dbReference>